<dbReference type="FunCoup" id="G0N6X7">
    <property type="interactions" value="1093"/>
</dbReference>
<feature type="domain" description="F-box" evidence="1">
    <location>
        <begin position="3"/>
        <end position="51"/>
    </location>
</feature>
<dbReference type="InterPro" id="IPR001810">
    <property type="entry name" value="F-box_dom"/>
</dbReference>
<dbReference type="PANTHER" id="PTHR21503:SF8">
    <property type="entry name" value="F-BOX ASSOCIATED DOMAIN-CONTAINING PROTEIN-RELATED"/>
    <property type="match status" value="1"/>
</dbReference>
<dbReference type="InParanoid" id="G0N6X7"/>
<dbReference type="HOGENOM" id="CLU_028840_3_0_1"/>
<evidence type="ECO:0000313" key="3">
    <source>
        <dbReference type="Proteomes" id="UP000008068"/>
    </source>
</evidence>
<proteinExistence type="predicted"/>
<dbReference type="InterPro" id="IPR012885">
    <property type="entry name" value="F-box_Sdz-33"/>
</dbReference>
<sequence length="308" mass="35877">MNSIPFLRLPFLVIQDVVSMMCPFELIHLAKVSKRSKRIVKAILDTQFHKKYHVDVYISEDYGTAIKNGKNSWYYMYTSRRIPTNYLLTEQTVLGSTIVFLQNFTLNKLDDFQRICDLCHDLFGDFKGIDINMDNTDNQSIIDFLRTKQESFEDCEVCSISERGDDVKHFLENLEITRNVSISAQISEDININLPENVENSIFIQHSKFIKLEQFLALKSKQISLNSTKFTNQDIRSILMSWMATESHLNLERLRIAFNSTSTEYILQNIPIEDGDEFQMDARLVELRRAPRGPDIRREDGKKARVIL</sequence>
<dbReference type="OMA" id="MSWMATE"/>
<evidence type="ECO:0000313" key="2">
    <source>
        <dbReference type="EMBL" id="EGT54017.1"/>
    </source>
</evidence>
<dbReference type="AlphaFoldDB" id="G0N6X7"/>
<dbReference type="Pfam" id="PF00646">
    <property type="entry name" value="F-box"/>
    <property type="match status" value="1"/>
</dbReference>
<accession>G0N6X7</accession>
<keyword evidence="3" id="KW-1185">Reference proteome</keyword>
<dbReference type="OrthoDB" id="5842403at2759"/>
<dbReference type="PROSITE" id="PS50181">
    <property type="entry name" value="FBOX"/>
    <property type="match status" value="1"/>
</dbReference>
<protein>
    <recommendedName>
        <fullName evidence="1">F-box domain-containing protein</fullName>
    </recommendedName>
</protein>
<dbReference type="EMBL" id="GL379845">
    <property type="protein sequence ID" value="EGT54017.1"/>
    <property type="molecule type" value="Genomic_DNA"/>
</dbReference>
<gene>
    <name evidence="2" type="ORF">CAEBREN_25843</name>
</gene>
<evidence type="ECO:0000259" key="1">
    <source>
        <dbReference type="PROSITE" id="PS50181"/>
    </source>
</evidence>
<dbReference type="Pfam" id="PF07735">
    <property type="entry name" value="FBA_2"/>
    <property type="match status" value="1"/>
</dbReference>
<dbReference type="PANTHER" id="PTHR21503">
    <property type="entry name" value="F-BOX-CONTAINING HYPOTHETICAL PROTEIN C.ELEGANS"/>
    <property type="match status" value="1"/>
</dbReference>
<dbReference type="Proteomes" id="UP000008068">
    <property type="component" value="Unassembled WGS sequence"/>
</dbReference>
<name>G0N6X7_CAEBE</name>
<reference evidence="3" key="1">
    <citation type="submission" date="2011-07" db="EMBL/GenBank/DDBJ databases">
        <authorList>
            <consortium name="Caenorhabditis brenneri Sequencing and Analysis Consortium"/>
            <person name="Wilson R.K."/>
        </authorList>
    </citation>
    <scope>NUCLEOTIDE SEQUENCE [LARGE SCALE GENOMIC DNA]</scope>
    <source>
        <strain evidence="3">PB2801</strain>
    </source>
</reference>
<organism evidence="3">
    <name type="scientific">Caenorhabditis brenneri</name>
    <name type="common">Nematode worm</name>
    <dbReference type="NCBI Taxonomy" id="135651"/>
    <lineage>
        <taxon>Eukaryota</taxon>
        <taxon>Metazoa</taxon>
        <taxon>Ecdysozoa</taxon>
        <taxon>Nematoda</taxon>
        <taxon>Chromadorea</taxon>
        <taxon>Rhabditida</taxon>
        <taxon>Rhabditina</taxon>
        <taxon>Rhabditomorpha</taxon>
        <taxon>Rhabditoidea</taxon>
        <taxon>Rhabditidae</taxon>
        <taxon>Peloderinae</taxon>
        <taxon>Caenorhabditis</taxon>
    </lineage>
</organism>